<sequence length="55" mass="6335">MAERAAPFYCPYCGDEHLEPREEEGAWFCRDCVRSFKLKFLGVGAPQPPRKETSQ</sequence>
<dbReference type="EMBL" id="JAGEOJ010000019">
    <property type="protein sequence ID" value="MBO2453108.1"/>
    <property type="molecule type" value="Genomic_DNA"/>
</dbReference>
<name>A0A939PN41_9ACTN</name>
<gene>
    <name evidence="1" type="ORF">J4573_38860</name>
</gene>
<comment type="caution">
    <text evidence="1">The sequence shown here is derived from an EMBL/GenBank/DDBJ whole genome shotgun (WGS) entry which is preliminary data.</text>
</comment>
<reference evidence="1" key="1">
    <citation type="submission" date="2021-03" db="EMBL/GenBank/DDBJ databases">
        <authorList>
            <person name="Kanchanasin P."/>
            <person name="Saeng-In P."/>
            <person name="Phongsopitanun W."/>
            <person name="Yuki M."/>
            <person name="Kudo T."/>
            <person name="Ohkuma M."/>
            <person name="Tanasupawat S."/>
        </authorList>
    </citation>
    <scope>NUCLEOTIDE SEQUENCE</scope>
    <source>
        <strain evidence="1">GKU 128</strain>
    </source>
</reference>
<protein>
    <submittedName>
        <fullName evidence="1">Insertion element protein</fullName>
    </submittedName>
</protein>
<dbReference type="RefSeq" id="WP_208261136.1">
    <property type="nucleotide sequence ID" value="NZ_JAGEOJ010000019.1"/>
</dbReference>
<accession>A0A939PN41</accession>
<dbReference type="AlphaFoldDB" id="A0A939PN41"/>
<organism evidence="1 2">
    <name type="scientific">Actinomadura barringtoniae</name>
    <dbReference type="NCBI Taxonomy" id="1427535"/>
    <lineage>
        <taxon>Bacteria</taxon>
        <taxon>Bacillati</taxon>
        <taxon>Actinomycetota</taxon>
        <taxon>Actinomycetes</taxon>
        <taxon>Streptosporangiales</taxon>
        <taxon>Thermomonosporaceae</taxon>
        <taxon>Actinomadura</taxon>
    </lineage>
</organism>
<evidence type="ECO:0000313" key="1">
    <source>
        <dbReference type="EMBL" id="MBO2453108.1"/>
    </source>
</evidence>
<proteinExistence type="predicted"/>
<dbReference type="Proteomes" id="UP000669179">
    <property type="component" value="Unassembled WGS sequence"/>
</dbReference>
<keyword evidence="2" id="KW-1185">Reference proteome</keyword>
<evidence type="ECO:0000313" key="2">
    <source>
        <dbReference type="Proteomes" id="UP000669179"/>
    </source>
</evidence>